<proteinExistence type="predicted"/>
<dbReference type="Gene3D" id="2.40.260.10">
    <property type="entry name" value="Sortase"/>
    <property type="match status" value="1"/>
</dbReference>
<evidence type="ECO:0000313" key="6">
    <source>
        <dbReference type="Proteomes" id="UP000502706"/>
    </source>
</evidence>
<dbReference type="CDD" id="cd05830">
    <property type="entry name" value="Sortase_E"/>
    <property type="match status" value="1"/>
</dbReference>
<evidence type="ECO:0000256" key="1">
    <source>
        <dbReference type="ARBA" id="ARBA00022801"/>
    </source>
</evidence>
<protein>
    <submittedName>
        <fullName evidence="5">Sortase</fullName>
    </submittedName>
</protein>
<evidence type="ECO:0000256" key="4">
    <source>
        <dbReference type="SAM" id="SignalP"/>
    </source>
</evidence>
<evidence type="ECO:0000256" key="2">
    <source>
        <dbReference type="PIRSR" id="PIRSR605754-1"/>
    </source>
</evidence>
<dbReference type="Pfam" id="PF04203">
    <property type="entry name" value="Sortase"/>
    <property type="match status" value="1"/>
</dbReference>
<reference evidence="5 6" key="1">
    <citation type="submission" date="2019-10" db="EMBL/GenBank/DDBJ databases">
        <title>Rubrobacter sp nov SCSIO 52915 isolated from a deep-sea sediment in the South China Sea.</title>
        <authorList>
            <person name="Chen R.W."/>
        </authorList>
    </citation>
    <scope>NUCLEOTIDE SEQUENCE [LARGE SCALE GENOMIC DNA]</scope>
    <source>
        <strain evidence="5 6">SCSIO 52915</strain>
    </source>
</reference>
<feature type="chain" id="PRO_5039232066" evidence="4">
    <location>
        <begin position="33"/>
        <end position="223"/>
    </location>
</feature>
<dbReference type="AlphaFoldDB" id="A0A6G8Q1Y1"/>
<organism evidence="5 6">
    <name type="scientific">Rubrobacter marinus</name>
    <dbReference type="NCBI Taxonomy" id="2653852"/>
    <lineage>
        <taxon>Bacteria</taxon>
        <taxon>Bacillati</taxon>
        <taxon>Actinomycetota</taxon>
        <taxon>Rubrobacteria</taxon>
        <taxon>Rubrobacterales</taxon>
        <taxon>Rubrobacteraceae</taxon>
        <taxon>Rubrobacter</taxon>
    </lineage>
</organism>
<dbReference type="NCBIfam" id="TIGR01076">
    <property type="entry name" value="sortase_fam"/>
    <property type="match status" value="1"/>
</dbReference>
<gene>
    <name evidence="5" type="ORF">GBA65_20010</name>
</gene>
<dbReference type="EMBL" id="CP045121">
    <property type="protein sequence ID" value="QIN80420.1"/>
    <property type="molecule type" value="Genomic_DNA"/>
</dbReference>
<dbReference type="SUPFAM" id="SSF63817">
    <property type="entry name" value="Sortase"/>
    <property type="match status" value="1"/>
</dbReference>
<feature type="signal peptide" evidence="4">
    <location>
        <begin position="1"/>
        <end position="32"/>
    </location>
</feature>
<keyword evidence="1" id="KW-0378">Hydrolase</keyword>
<dbReference type="Proteomes" id="UP000502706">
    <property type="component" value="Chromosome"/>
</dbReference>
<accession>A0A6G8Q1Y1</accession>
<dbReference type="GO" id="GO:0016787">
    <property type="term" value="F:hydrolase activity"/>
    <property type="evidence" value="ECO:0007669"/>
    <property type="project" value="UniProtKB-KW"/>
</dbReference>
<sequence>MSTSPKLYVRSAAALLALAALFAYGPSPAAQAEPASSRDEARAVAGVEANGENAETPALPGPEDEGSSENDAEEDKPGERPAPPSKKLMLTIPRLGLENVKVGDSPDQSYLDREGIMHLSGTGFPYQKDSNTYIAAHAIGYAGSRVTYAFRDLEDMKKGDRVTVRDASGKTYQYRVYEKMIVDPDDFWVTKPVEGKKIISLQTCWPEPSFEKRLIVRAEIVRK</sequence>
<feature type="compositionally biased region" description="Acidic residues" evidence="3">
    <location>
        <begin position="62"/>
        <end position="76"/>
    </location>
</feature>
<name>A0A6G8Q1Y1_9ACTN</name>
<keyword evidence="6" id="KW-1185">Reference proteome</keyword>
<dbReference type="RefSeq" id="WP_166398090.1">
    <property type="nucleotide sequence ID" value="NZ_CP045121.1"/>
</dbReference>
<feature type="region of interest" description="Disordered" evidence="3">
    <location>
        <begin position="27"/>
        <end position="88"/>
    </location>
</feature>
<evidence type="ECO:0000313" key="5">
    <source>
        <dbReference type="EMBL" id="QIN80420.1"/>
    </source>
</evidence>
<keyword evidence="4" id="KW-0732">Signal</keyword>
<evidence type="ECO:0000256" key="3">
    <source>
        <dbReference type="SAM" id="MobiDB-lite"/>
    </source>
</evidence>
<feature type="active site" description="Proton donor/acceptor" evidence="2">
    <location>
        <position position="137"/>
    </location>
</feature>
<dbReference type="InterPro" id="IPR042003">
    <property type="entry name" value="Sortase_E"/>
</dbReference>
<dbReference type="KEGG" id="rmar:GBA65_20010"/>
<dbReference type="InterPro" id="IPR005754">
    <property type="entry name" value="Sortase"/>
</dbReference>
<dbReference type="InterPro" id="IPR023365">
    <property type="entry name" value="Sortase_dom-sf"/>
</dbReference>
<feature type="active site" description="Acyl-thioester intermediate" evidence="2">
    <location>
        <position position="204"/>
    </location>
</feature>